<evidence type="ECO:0000313" key="6">
    <source>
        <dbReference type="EMBL" id="SHF96084.1"/>
    </source>
</evidence>
<protein>
    <submittedName>
        <fullName evidence="6">Transcriptional regulator, TetR family</fullName>
    </submittedName>
</protein>
<dbReference type="InterPro" id="IPR011075">
    <property type="entry name" value="TetR_C"/>
</dbReference>
<dbReference type="InterPro" id="IPR036271">
    <property type="entry name" value="Tet_transcr_reg_TetR-rel_C_sf"/>
</dbReference>
<name>A0A1M5FXG3_9ACTN</name>
<evidence type="ECO:0000256" key="2">
    <source>
        <dbReference type="ARBA" id="ARBA00023125"/>
    </source>
</evidence>
<feature type="DNA-binding region" description="H-T-H motif" evidence="4">
    <location>
        <begin position="39"/>
        <end position="58"/>
    </location>
</feature>
<dbReference type="PANTHER" id="PTHR30055">
    <property type="entry name" value="HTH-TYPE TRANSCRIPTIONAL REGULATOR RUTR"/>
    <property type="match status" value="1"/>
</dbReference>
<dbReference type="InterPro" id="IPR050109">
    <property type="entry name" value="HTH-type_TetR-like_transc_reg"/>
</dbReference>
<dbReference type="SUPFAM" id="SSF46689">
    <property type="entry name" value="Homeodomain-like"/>
    <property type="match status" value="1"/>
</dbReference>
<dbReference type="AlphaFoldDB" id="A0A1M5FXG3"/>
<evidence type="ECO:0000256" key="4">
    <source>
        <dbReference type="PROSITE-ProRule" id="PRU00335"/>
    </source>
</evidence>
<dbReference type="PANTHER" id="PTHR30055:SF148">
    <property type="entry name" value="TETR-FAMILY TRANSCRIPTIONAL REGULATOR"/>
    <property type="match status" value="1"/>
</dbReference>
<reference evidence="6 7" key="1">
    <citation type="submission" date="2016-11" db="EMBL/GenBank/DDBJ databases">
        <authorList>
            <person name="Jaros S."/>
            <person name="Januszkiewicz K."/>
            <person name="Wedrychowicz H."/>
        </authorList>
    </citation>
    <scope>NUCLEOTIDE SEQUENCE [LARGE SCALE GENOMIC DNA]</scope>
    <source>
        <strain evidence="6 7">DSM 45408</strain>
    </source>
</reference>
<dbReference type="PROSITE" id="PS50977">
    <property type="entry name" value="HTH_TETR_2"/>
    <property type="match status" value="1"/>
</dbReference>
<evidence type="ECO:0000256" key="1">
    <source>
        <dbReference type="ARBA" id="ARBA00023015"/>
    </source>
</evidence>
<dbReference type="Pfam" id="PF16859">
    <property type="entry name" value="TetR_C_11"/>
    <property type="match status" value="1"/>
</dbReference>
<dbReference type="SUPFAM" id="SSF48498">
    <property type="entry name" value="Tetracyclin repressor-like, C-terminal domain"/>
    <property type="match status" value="1"/>
</dbReference>
<dbReference type="Gene3D" id="1.10.10.60">
    <property type="entry name" value="Homeodomain-like"/>
    <property type="match status" value="1"/>
</dbReference>
<dbReference type="EMBL" id="FQVX01000001">
    <property type="protein sequence ID" value="SHF96084.1"/>
    <property type="molecule type" value="Genomic_DNA"/>
</dbReference>
<dbReference type="Pfam" id="PF00440">
    <property type="entry name" value="TetR_N"/>
    <property type="match status" value="1"/>
</dbReference>
<evidence type="ECO:0000259" key="5">
    <source>
        <dbReference type="PROSITE" id="PS50977"/>
    </source>
</evidence>
<dbReference type="GO" id="GO:0003700">
    <property type="term" value="F:DNA-binding transcription factor activity"/>
    <property type="evidence" value="ECO:0007669"/>
    <property type="project" value="TreeGrafter"/>
</dbReference>
<dbReference type="InterPro" id="IPR009057">
    <property type="entry name" value="Homeodomain-like_sf"/>
</dbReference>
<keyword evidence="3" id="KW-0804">Transcription</keyword>
<dbReference type="RefSeq" id="WP_073419304.1">
    <property type="nucleotide sequence ID" value="NZ_FQVX01000001.1"/>
</dbReference>
<organism evidence="6 7">
    <name type="scientific">Geodermatophilus nigrescens</name>
    <dbReference type="NCBI Taxonomy" id="1070870"/>
    <lineage>
        <taxon>Bacteria</taxon>
        <taxon>Bacillati</taxon>
        <taxon>Actinomycetota</taxon>
        <taxon>Actinomycetes</taxon>
        <taxon>Geodermatophilales</taxon>
        <taxon>Geodermatophilaceae</taxon>
        <taxon>Geodermatophilus</taxon>
    </lineage>
</organism>
<dbReference type="OrthoDB" id="9796019at2"/>
<dbReference type="Proteomes" id="UP000184471">
    <property type="component" value="Unassembled WGS sequence"/>
</dbReference>
<proteinExistence type="predicted"/>
<accession>A0A1M5FXG3</accession>
<feature type="domain" description="HTH tetR-type" evidence="5">
    <location>
        <begin position="16"/>
        <end position="76"/>
    </location>
</feature>
<dbReference type="InterPro" id="IPR001647">
    <property type="entry name" value="HTH_TetR"/>
</dbReference>
<dbReference type="Gene3D" id="1.10.357.10">
    <property type="entry name" value="Tetracycline Repressor, domain 2"/>
    <property type="match status" value="1"/>
</dbReference>
<dbReference type="GO" id="GO:0000976">
    <property type="term" value="F:transcription cis-regulatory region binding"/>
    <property type="evidence" value="ECO:0007669"/>
    <property type="project" value="TreeGrafter"/>
</dbReference>
<evidence type="ECO:0000256" key="3">
    <source>
        <dbReference type="ARBA" id="ARBA00023163"/>
    </source>
</evidence>
<keyword evidence="7" id="KW-1185">Reference proteome</keyword>
<dbReference type="STRING" id="1070870.SAMN05444351_1444"/>
<keyword evidence="1" id="KW-0805">Transcription regulation</keyword>
<evidence type="ECO:0000313" key="7">
    <source>
        <dbReference type="Proteomes" id="UP000184471"/>
    </source>
</evidence>
<sequence length="197" mass="21136">MAVESPVARPARRRGAELEAAIEAAVVGLVVEQGAAAVTMEAVAARCGTSKPVLYRRWPDRAALLRDVLLRQATAAIPAEDTGSYRTDMLAVMRGWAAVLTGPGSRVVHAVVTAMATDPAFATAFRDGVIGWRKEEMARLLARGVARGDVRPGVPVDLLRELGQSVLWHRFLVTGDPITDDVVVRVVDEVLVPLVRP</sequence>
<gene>
    <name evidence="6" type="ORF">SAMN05444351_1444</name>
</gene>
<keyword evidence="2 4" id="KW-0238">DNA-binding</keyword>